<proteinExistence type="predicted"/>
<evidence type="ECO:0000313" key="2">
    <source>
        <dbReference type="Proteomes" id="UP001596395"/>
    </source>
</evidence>
<dbReference type="Proteomes" id="UP001596395">
    <property type="component" value="Unassembled WGS sequence"/>
</dbReference>
<accession>A0ABD5VF07</accession>
<keyword evidence="2" id="KW-1185">Reference proteome</keyword>
<dbReference type="Gene3D" id="3.30.530.20">
    <property type="match status" value="1"/>
</dbReference>
<dbReference type="SUPFAM" id="SSF55961">
    <property type="entry name" value="Bet v1-like"/>
    <property type="match status" value="1"/>
</dbReference>
<dbReference type="EMBL" id="JBHSXN010000002">
    <property type="protein sequence ID" value="MFC6953661.1"/>
    <property type="molecule type" value="Genomic_DNA"/>
</dbReference>
<name>A0ABD5VF07_9EURY</name>
<sequence>MKSRVRVERGESGRRYAVSREYAVPPERAWTVLAETAHWPTWGPTVSAVRPADATVKEGLTGEAQVLGGPWVPFEVTAVEGDADGDVRRWTWSVARIPATGHRVERVHRDAGGDGCRVVFEVPLLAGGYVPVCQRALAALATEFEE</sequence>
<comment type="caution">
    <text evidence="1">The sequence shown here is derived from an EMBL/GenBank/DDBJ whole genome shotgun (WGS) entry which is preliminary data.</text>
</comment>
<protein>
    <submittedName>
        <fullName evidence="1">SRPBCC family protein</fullName>
    </submittedName>
</protein>
<dbReference type="Pfam" id="PF10604">
    <property type="entry name" value="Polyketide_cyc2"/>
    <property type="match status" value="1"/>
</dbReference>
<evidence type="ECO:0000313" key="1">
    <source>
        <dbReference type="EMBL" id="MFC6953661.1"/>
    </source>
</evidence>
<dbReference type="RefSeq" id="WP_336350616.1">
    <property type="nucleotide sequence ID" value="NZ_JAZAQL010000002.1"/>
</dbReference>
<dbReference type="AlphaFoldDB" id="A0ABD5VF07"/>
<reference evidence="1 2" key="1">
    <citation type="journal article" date="2019" name="Int. J. Syst. Evol. Microbiol.">
        <title>The Global Catalogue of Microorganisms (GCM) 10K type strain sequencing project: providing services to taxonomists for standard genome sequencing and annotation.</title>
        <authorList>
            <consortium name="The Broad Institute Genomics Platform"/>
            <consortium name="The Broad Institute Genome Sequencing Center for Infectious Disease"/>
            <person name="Wu L."/>
            <person name="Ma J."/>
        </authorList>
    </citation>
    <scope>NUCLEOTIDE SEQUENCE [LARGE SCALE GENOMIC DNA]</scope>
    <source>
        <strain evidence="1 2">GX26</strain>
    </source>
</reference>
<dbReference type="InterPro" id="IPR019587">
    <property type="entry name" value="Polyketide_cyclase/dehydratase"/>
</dbReference>
<dbReference type="InterPro" id="IPR023393">
    <property type="entry name" value="START-like_dom_sf"/>
</dbReference>
<gene>
    <name evidence="1" type="ORF">ACFQGB_12380</name>
</gene>
<organism evidence="1 2">
    <name type="scientific">Halorubellus litoreus</name>
    <dbReference type="NCBI Taxonomy" id="755308"/>
    <lineage>
        <taxon>Archaea</taxon>
        <taxon>Methanobacteriati</taxon>
        <taxon>Methanobacteriota</taxon>
        <taxon>Stenosarchaea group</taxon>
        <taxon>Halobacteria</taxon>
        <taxon>Halobacteriales</taxon>
        <taxon>Halorubellaceae</taxon>
        <taxon>Halorubellus</taxon>
    </lineage>
</organism>